<name>A0A0C3PLQ8_PHLG1</name>
<dbReference type="Proteomes" id="UP000053257">
    <property type="component" value="Unassembled WGS sequence"/>
</dbReference>
<evidence type="ECO:0008006" key="4">
    <source>
        <dbReference type="Google" id="ProtNLM"/>
    </source>
</evidence>
<protein>
    <recommendedName>
        <fullName evidence="4">Secreted protein</fullName>
    </recommendedName>
</protein>
<dbReference type="HOGENOM" id="CLU_1661437_0_0_1"/>
<evidence type="ECO:0000313" key="2">
    <source>
        <dbReference type="EMBL" id="KIP07443.1"/>
    </source>
</evidence>
<keyword evidence="3" id="KW-1185">Reference proteome</keyword>
<proteinExistence type="predicted"/>
<gene>
    <name evidence="2" type="ORF">PHLGIDRAFT_421060</name>
</gene>
<accession>A0A0C3PLQ8</accession>
<sequence length="159" mass="17480">MLIILVAAICSRSQCGLPLRVCALWLDSRIRRDGRRCAPDAQPNKLHRYHGQFRVALAHVSCIYTFAGQCEHVSTVLYPCMTFFPPVTGSTPPPPCSAGAHGFKYSDQNSNLKQTVDCDVRARCPVARACHHYAYELEPARAPCRDTVGIATPAPPILC</sequence>
<reference evidence="2 3" key="1">
    <citation type="journal article" date="2014" name="PLoS Genet.">
        <title>Analysis of the Phlebiopsis gigantea genome, transcriptome and secretome provides insight into its pioneer colonization strategies of wood.</title>
        <authorList>
            <person name="Hori C."/>
            <person name="Ishida T."/>
            <person name="Igarashi K."/>
            <person name="Samejima M."/>
            <person name="Suzuki H."/>
            <person name="Master E."/>
            <person name="Ferreira P."/>
            <person name="Ruiz-Duenas F.J."/>
            <person name="Held B."/>
            <person name="Canessa P."/>
            <person name="Larrondo L.F."/>
            <person name="Schmoll M."/>
            <person name="Druzhinina I.S."/>
            <person name="Kubicek C.P."/>
            <person name="Gaskell J.A."/>
            <person name="Kersten P."/>
            <person name="St John F."/>
            <person name="Glasner J."/>
            <person name="Sabat G."/>
            <person name="Splinter BonDurant S."/>
            <person name="Syed K."/>
            <person name="Yadav J."/>
            <person name="Mgbeahuruike A.C."/>
            <person name="Kovalchuk A."/>
            <person name="Asiegbu F.O."/>
            <person name="Lackner G."/>
            <person name="Hoffmeister D."/>
            <person name="Rencoret J."/>
            <person name="Gutierrez A."/>
            <person name="Sun H."/>
            <person name="Lindquist E."/>
            <person name="Barry K."/>
            <person name="Riley R."/>
            <person name="Grigoriev I.V."/>
            <person name="Henrissat B."/>
            <person name="Kues U."/>
            <person name="Berka R.M."/>
            <person name="Martinez A.T."/>
            <person name="Covert S.F."/>
            <person name="Blanchette R.A."/>
            <person name="Cullen D."/>
        </authorList>
    </citation>
    <scope>NUCLEOTIDE SEQUENCE [LARGE SCALE GENOMIC DNA]</scope>
    <source>
        <strain evidence="2 3">11061_1 CR5-6</strain>
    </source>
</reference>
<dbReference type="AlphaFoldDB" id="A0A0C3PLQ8"/>
<feature type="chain" id="PRO_5002180487" description="Secreted protein" evidence="1">
    <location>
        <begin position="17"/>
        <end position="159"/>
    </location>
</feature>
<evidence type="ECO:0000256" key="1">
    <source>
        <dbReference type="SAM" id="SignalP"/>
    </source>
</evidence>
<organism evidence="2 3">
    <name type="scientific">Phlebiopsis gigantea (strain 11061_1 CR5-6)</name>
    <name type="common">White-rot fungus</name>
    <name type="synonym">Peniophora gigantea</name>
    <dbReference type="NCBI Taxonomy" id="745531"/>
    <lineage>
        <taxon>Eukaryota</taxon>
        <taxon>Fungi</taxon>
        <taxon>Dikarya</taxon>
        <taxon>Basidiomycota</taxon>
        <taxon>Agaricomycotina</taxon>
        <taxon>Agaricomycetes</taxon>
        <taxon>Polyporales</taxon>
        <taxon>Phanerochaetaceae</taxon>
        <taxon>Phlebiopsis</taxon>
    </lineage>
</organism>
<dbReference type="EMBL" id="KN840497">
    <property type="protein sequence ID" value="KIP07443.1"/>
    <property type="molecule type" value="Genomic_DNA"/>
</dbReference>
<keyword evidence="1" id="KW-0732">Signal</keyword>
<evidence type="ECO:0000313" key="3">
    <source>
        <dbReference type="Proteomes" id="UP000053257"/>
    </source>
</evidence>
<feature type="signal peptide" evidence="1">
    <location>
        <begin position="1"/>
        <end position="16"/>
    </location>
</feature>